<sequence>MRRRALLPTLLMTFVVVLAVSGSPALAASSDTVNITVTISQAIGVEITETSYNFGTLTTGTTATSASSLTVTNTGSGANENYSLNCSNTANWTAGTSPGTNIFVLRAQFNSTAPTTFDTTDILSTSPVLADATHFSGNETGINVPYGAVRHLWLRLQTPTSSSSTAQQTIVLTITGSIS</sequence>
<keyword evidence="1" id="KW-0732">Signal</keyword>
<evidence type="ECO:0000313" key="3">
    <source>
        <dbReference type="Proteomes" id="UP000285961"/>
    </source>
</evidence>
<feature type="signal peptide" evidence="1">
    <location>
        <begin position="1"/>
        <end position="27"/>
    </location>
</feature>
<organism evidence="2 3">
    <name type="scientific">Candidatus Abyssobacteria bacterium SURF_17</name>
    <dbReference type="NCBI Taxonomy" id="2093361"/>
    <lineage>
        <taxon>Bacteria</taxon>
        <taxon>Pseudomonadati</taxon>
        <taxon>Candidatus Hydrogenedentota</taxon>
        <taxon>Candidatus Abyssobacteria</taxon>
    </lineage>
</organism>
<accession>A0A419F1Y7</accession>
<proteinExistence type="predicted"/>
<evidence type="ECO:0008006" key="4">
    <source>
        <dbReference type="Google" id="ProtNLM"/>
    </source>
</evidence>
<evidence type="ECO:0000256" key="1">
    <source>
        <dbReference type="SAM" id="SignalP"/>
    </source>
</evidence>
<evidence type="ECO:0000313" key="2">
    <source>
        <dbReference type="EMBL" id="RJP72320.1"/>
    </source>
</evidence>
<dbReference type="EMBL" id="QZKI01000046">
    <property type="protein sequence ID" value="RJP72320.1"/>
    <property type="molecule type" value="Genomic_DNA"/>
</dbReference>
<protein>
    <recommendedName>
        <fullName evidence="4">Choice-of-anchor D domain-containing protein</fullName>
    </recommendedName>
</protein>
<feature type="chain" id="PRO_5019103432" description="Choice-of-anchor D domain-containing protein" evidence="1">
    <location>
        <begin position="28"/>
        <end position="179"/>
    </location>
</feature>
<name>A0A419F1Y7_9BACT</name>
<reference evidence="2 3" key="1">
    <citation type="journal article" date="2017" name="ISME J.">
        <title>Energy and carbon metabolisms in a deep terrestrial subsurface fluid microbial community.</title>
        <authorList>
            <person name="Momper L."/>
            <person name="Jungbluth S.P."/>
            <person name="Lee M.D."/>
            <person name="Amend J.P."/>
        </authorList>
    </citation>
    <scope>NUCLEOTIDE SEQUENCE [LARGE SCALE GENOMIC DNA]</scope>
    <source>
        <strain evidence="2">SURF_17</strain>
    </source>
</reference>
<gene>
    <name evidence="2" type="ORF">C4532_06090</name>
</gene>
<dbReference type="AlphaFoldDB" id="A0A419F1Y7"/>
<comment type="caution">
    <text evidence="2">The sequence shown here is derived from an EMBL/GenBank/DDBJ whole genome shotgun (WGS) entry which is preliminary data.</text>
</comment>
<dbReference type="Proteomes" id="UP000285961">
    <property type="component" value="Unassembled WGS sequence"/>
</dbReference>